<keyword evidence="3" id="KW-0863">Zinc-finger</keyword>
<keyword evidence="4" id="KW-0862">Zinc</keyword>
<comment type="caution">
    <text evidence="8">The sequence shown here is derived from an EMBL/GenBank/DDBJ whole genome shotgun (WGS) entry which is preliminary data.</text>
</comment>
<dbReference type="PROSITE" id="PS50097">
    <property type="entry name" value="BTB"/>
    <property type="match status" value="1"/>
</dbReference>
<evidence type="ECO:0000256" key="1">
    <source>
        <dbReference type="ARBA" id="ARBA00022723"/>
    </source>
</evidence>
<dbReference type="Gene3D" id="3.30.710.10">
    <property type="entry name" value="Potassium Channel Kv1.1, Chain A"/>
    <property type="match status" value="1"/>
</dbReference>
<keyword evidence="9" id="KW-1185">Reference proteome</keyword>
<feature type="domain" description="BTB" evidence="7">
    <location>
        <begin position="63"/>
        <end position="128"/>
    </location>
</feature>
<evidence type="ECO:0000256" key="5">
    <source>
        <dbReference type="ARBA" id="ARBA00023242"/>
    </source>
</evidence>
<dbReference type="EMBL" id="JAFIRN010000006">
    <property type="protein sequence ID" value="KAG5846466.1"/>
    <property type="molecule type" value="Genomic_DNA"/>
</dbReference>
<dbReference type="SUPFAM" id="SSF54695">
    <property type="entry name" value="POZ domain"/>
    <property type="match status" value="1"/>
</dbReference>
<dbReference type="Proteomes" id="UP001044222">
    <property type="component" value="Unassembled WGS sequence"/>
</dbReference>
<dbReference type="GO" id="GO:0005634">
    <property type="term" value="C:nucleus"/>
    <property type="evidence" value="ECO:0007669"/>
    <property type="project" value="TreeGrafter"/>
</dbReference>
<feature type="region of interest" description="Disordered" evidence="6">
    <location>
        <begin position="1"/>
        <end position="27"/>
    </location>
</feature>
<feature type="compositionally biased region" description="Polar residues" evidence="6">
    <location>
        <begin position="8"/>
        <end position="23"/>
    </location>
</feature>
<evidence type="ECO:0000256" key="6">
    <source>
        <dbReference type="SAM" id="MobiDB-lite"/>
    </source>
</evidence>
<feature type="region of interest" description="Disordered" evidence="6">
    <location>
        <begin position="197"/>
        <end position="268"/>
    </location>
</feature>
<name>A0A9D3MCG6_ANGAN</name>
<evidence type="ECO:0000313" key="8">
    <source>
        <dbReference type="EMBL" id="KAG5846466.1"/>
    </source>
</evidence>
<dbReference type="PANTHER" id="PTHR24394:SF53">
    <property type="entry name" value="ZINC FINGER AND BTB DOMAIN CONTAINING 2"/>
    <property type="match status" value="1"/>
</dbReference>
<dbReference type="AlphaFoldDB" id="A0A9D3MCG6"/>
<keyword evidence="1" id="KW-0479">Metal-binding</keyword>
<dbReference type="InterPro" id="IPR000210">
    <property type="entry name" value="BTB/POZ_dom"/>
</dbReference>
<dbReference type="SMART" id="SM00225">
    <property type="entry name" value="BTB"/>
    <property type="match status" value="1"/>
</dbReference>
<organism evidence="8 9">
    <name type="scientific">Anguilla anguilla</name>
    <name type="common">European freshwater eel</name>
    <name type="synonym">Muraena anguilla</name>
    <dbReference type="NCBI Taxonomy" id="7936"/>
    <lineage>
        <taxon>Eukaryota</taxon>
        <taxon>Metazoa</taxon>
        <taxon>Chordata</taxon>
        <taxon>Craniata</taxon>
        <taxon>Vertebrata</taxon>
        <taxon>Euteleostomi</taxon>
        <taxon>Actinopterygii</taxon>
        <taxon>Neopterygii</taxon>
        <taxon>Teleostei</taxon>
        <taxon>Anguilliformes</taxon>
        <taxon>Anguillidae</taxon>
        <taxon>Anguilla</taxon>
    </lineage>
</organism>
<sequence length="333" mass="36329">MQRRASKQEQSSCEPNGQVPGNKQHNKLHKIARSTKGGRMELSNHGLILLQQLNAQREFGFLCDCTVAIGDVFFKAHKAVLAAFSNYFRMLFIHQDSDCVRLKPGDIQPDIFSYLLNLMYTGKLAPQLIDPLRLEQGVKFLHAYPLLQEASLATQASFSHPEQSLPLSTSLYGIQIADQQGATSTTATATATTTTTAAISRLSGRRQPSPSFDLSDGKFGSAPAPPASPNRRSRSSRPSPPTSGFPLAGRSPAPGPARRARDDPPAATTILHVKPSIMKRNSSFRKHYTCHMCGSRRQRGALREHLLHHAQALLPEAGLGVTPMETGPAPRPR</sequence>
<protein>
    <recommendedName>
        <fullName evidence="7">BTB domain-containing protein</fullName>
    </recommendedName>
</protein>
<keyword evidence="5" id="KW-0539">Nucleus</keyword>
<dbReference type="InterPro" id="IPR011333">
    <property type="entry name" value="SKP1/BTB/POZ_sf"/>
</dbReference>
<keyword evidence="2" id="KW-0677">Repeat</keyword>
<evidence type="ECO:0000259" key="7">
    <source>
        <dbReference type="PROSITE" id="PS50097"/>
    </source>
</evidence>
<dbReference type="Pfam" id="PF00651">
    <property type="entry name" value="BTB"/>
    <property type="match status" value="1"/>
</dbReference>
<accession>A0A9D3MCG6</accession>
<evidence type="ECO:0000256" key="4">
    <source>
        <dbReference type="ARBA" id="ARBA00022833"/>
    </source>
</evidence>
<dbReference type="GO" id="GO:0008270">
    <property type="term" value="F:zinc ion binding"/>
    <property type="evidence" value="ECO:0007669"/>
    <property type="project" value="UniProtKB-KW"/>
</dbReference>
<evidence type="ECO:0000256" key="3">
    <source>
        <dbReference type="ARBA" id="ARBA00022771"/>
    </source>
</evidence>
<reference evidence="8" key="1">
    <citation type="submission" date="2021-01" db="EMBL/GenBank/DDBJ databases">
        <title>A chromosome-scale assembly of European eel, Anguilla anguilla.</title>
        <authorList>
            <person name="Henkel C."/>
            <person name="Jong-Raadsen S.A."/>
            <person name="Dufour S."/>
            <person name="Weltzien F.-A."/>
            <person name="Palstra A.P."/>
            <person name="Pelster B."/>
            <person name="Spaink H.P."/>
            <person name="Van Den Thillart G.E."/>
            <person name="Jansen H."/>
            <person name="Zahm M."/>
            <person name="Klopp C."/>
            <person name="Cedric C."/>
            <person name="Louis A."/>
            <person name="Berthelot C."/>
            <person name="Parey E."/>
            <person name="Roest Crollius H."/>
            <person name="Montfort J."/>
            <person name="Robinson-Rechavi M."/>
            <person name="Bucao C."/>
            <person name="Bouchez O."/>
            <person name="Gislard M."/>
            <person name="Lluch J."/>
            <person name="Milhes M."/>
            <person name="Lampietro C."/>
            <person name="Lopez Roques C."/>
            <person name="Donnadieu C."/>
            <person name="Braasch I."/>
            <person name="Desvignes T."/>
            <person name="Postlethwait J."/>
            <person name="Bobe J."/>
            <person name="Guiguen Y."/>
            <person name="Dirks R."/>
        </authorList>
    </citation>
    <scope>NUCLEOTIDE SEQUENCE</scope>
    <source>
        <strain evidence="8">Tag_6206</strain>
        <tissue evidence="8">Liver</tissue>
    </source>
</reference>
<evidence type="ECO:0000313" key="9">
    <source>
        <dbReference type="Proteomes" id="UP001044222"/>
    </source>
</evidence>
<gene>
    <name evidence="8" type="ORF">ANANG_G00115260</name>
</gene>
<dbReference type="GO" id="GO:0000981">
    <property type="term" value="F:DNA-binding transcription factor activity, RNA polymerase II-specific"/>
    <property type="evidence" value="ECO:0007669"/>
    <property type="project" value="TreeGrafter"/>
</dbReference>
<proteinExistence type="predicted"/>
<dbReference type="PANTHER" id="PTHR24394">
    <property type="entry name" value="ZINC FINGER PROTEIN"/>
    <property type="match status" value="1"/>
</dbReference>
<evidence type="ECO:0000256" key="2">
    <source>
        <dbReference type="ARBA" id="ARBA00022737"/>
    </source>
</evidence>